<dbReference type="NCBIfam" id="NF006565">
    <property type="entry name" value="PRK09072.1"/>
    <property type="match status" value="1"/>
</dbReference>
<dbReference type="PANTHER" id="PTHR44196:SF1">
    <property type="entry name" value="DEHYDROGENASE_REDUCTASE SDR FAMILY MEMBER 7B"/>
    <property type="match status" value="1"/>
</dbReference>
<evidence type="ECO:0000313" key="5">
    <source>
        <dbReference type="EMBL" id="MDT0635878.1"/>
    </source>
</evidence>
<reference evidence="5 6" key="1">
    <citation type="submission" date="2023-09" db="EMBL/GenBank/DDBJ databases">
        <authorList>
            <person name="Rey-Velasco X."/>
        </authorList>
    </citation>
    <scope>NUCLEOTIDE SEQUENCE [LARGE SCALE GENOMIC DNA]</scope>
    <source>
        <strain evidence="5 6">W335</strain>
    </source>
</reference>
<comment type="caution">
    <text evidence="5">The sequence shown here is derived from an EMBL/GenBank/DDBJ whole genome shotgun (WGS) entry which is preliminary data.</text>
</comment>
<dbReference type="Gene3D" id="3.40.50.720">
    <property type="entry name" value="NAD(P)-binding Rossmann-like Domain"/>
    <property type="match status" value="1"/>
</dbReference>
<evidence type="ECO:0000256" key="2">
    <source>
        <dbReference type="ARBA" id="ARBA00023002"/>
    </source>
</evidence>
<proteinExistence type="inferred from homology"/>
<keyword evidence="6" id="KW-1185">Reference proteome</keyword>
<evidence type="ECO:0000259" key="4">
    <source>
        <dbReference type="SMART" id="SM00822"/>
    </source>
</evidence>
<dbReference type="PANTHER" id="PTHR44196">
    <property type="entry name" value="DEHYDROGENASE/REDUCTASE SDR FAMILY MEMBER 7B"/>
    <property type="match status" value="1"/>
</dbReference>
<dbReference type="InterPro" id="IPR036291">
    <property type="entry name" value="NAD(P)-bd_dom_sf"/>
</dbReference>
<keyword evidence="2" id="KW-0560">Oxidoreductase</keyword>
<accession>A0ABU3C2U1</accession>
<evidence type="ECO:0000256" key="1">
    <source>
        <dbReference type="ARBA" id="ARBA00006484"/>
    </source>
</evidence>
<dbReference type="PRINTS" id="PR00081">
    <property type="entry name" value="GDHRDH"/>
</dbReference>
<evidence type="ECO:0000256" key="3">
    <source>
        <dbReference type="RuleBase" id="RU000363"/>
    </source>
</evidence>
<dbReference type="SUPFAM" id="SSF51735">
    <property type="entry name" value="NAD(P)-binding Rossmann-fold domains"/>
    <property type="match status" value="1"/>
</dbReference>
<dbReference type="EMBL" id="JAVRIB010000014">
    <property type="protein sequence ID" value="MDT0635878.1"/>
    <property type="molecule type" value="Genomic_DNA"/>
</dbReference>
<dbReference type="RefSeq" id="WP_311653777.1">
    <property type="nucleotide sequence ID" value="NZ_JAVRIB010000014.1"/>
</dbReference>
<dbReference type="PRINTS" id="PR00080">
    <property type="entry name" value="SDRFAMILY"/>
</dbReference>
<gene>
    <name evidence="5" type="ORF">RM532_13060</name>
</gene>
<feature type="domain" description="Ketoreductase" evidence="4">
    <location>
        <begin position="6"/>
        <end position="184"/>
    </location>
</feature>
<dbReference type="InterPro" id="IPR002347">
    <property type="entry name" value="SDR_fam"/>
</dbReference>
<dbReference type="InterPro" id="IPR057326">
    <property type="entry name" value="KR_dom"/>
</dbReference>
<comment type="similarity">
    <text evidence="1 3">Belongs to the short-chain dehydrogenases/reductases (SDR) family.</text>
</comment>
<sequence>MNIAHARVLLTGATGGIGRVIAHQLSAQGAALLLTGRDHAALETLATELRQVGGKVATVAADLTEATGRDRVAAAAARGSGVDVVIHNAGANVSGMFEDLAPEAIDTIVAANVTAPIQLTRLLLPTLRNQSEAMLLFMGSGFGAIGYPGFAAYSATKFALRGFAEALRRELADTAIAVVLLAPRAVDTPLNDSRVRSLHQAAKMSVDPPERIAVAVARLIHEPKNEVHIGWPERMFARLNRFAPGLIDNALRKQLPDIRRPLQADCATSASIRRSS</sequence>
<dbReference type="Proteomes" id="UP001251857">
    <property type="component" value="Unassembled WGS sequence"/>
</dbReference>
<dbReference type="SMART" id="SM00822">
    <property type="entry name" value="PKS_KR"/>
    <property type="match status" value="1"/>
</dbReference>
<dbReference type="Pfam" id="PF00106">
    <property type="entry name" value="adh_short"/>
    <property type="match status" value="1"/>
</dbReference>
<dbReference type="PROSITE" id="PS00061">
    <property type="entry name" value="ADH_SHORT"/>
    <property type="match status" value="1"/>
</dbReference>
<protein>
    <submittedName>
        <fullName evidence="5">SDR family oxidoreductase</fullName>
    </submittedName>
</protein>
<organism evidence="5 6">
    <name type="scientific">Spectribacter hydrogenoxidans</name>
    <dbReference type="NCBI Taxonomy" id="3075608"/>
    <lineage>
        <taxon>Bacteria</taxon>
        <taxon>Pseudomonadati</taxon>
        <taxon>Pseudomonadota</taxon>
        <taxon>Gammaproteobacteria</taxon>
        <taxon>Salinisphaerales</taxon>
        <taxon>Salinisphaeraceae</taxon>
        <taxon>Spectribacter</taxon>
    </lineage>
</organism>
<name>A0ABU3C2U1_9GAMM</name>
<evidence type="ECO:0000313" key="6">
    <source>
        <dbReference type="Proteomes" id="UP001251857"/>
    </source>
</evidence>
<dbReference type="InterPro" id="IPR020904">
    <property type="entry name" value="Sc_DH/Rdtase_CS"/>
</dbReference>